<protein>
    <recommendedName>
        <fullName evidence="2">Myb/SANT-like domain-containing protein</fullName>
    </recommendedName>
</protein>
<organism evidence="3 4">
    <name type="scientific">Saponaria officinalis</name>
    <name type="common">Common soapwort</name>
    <name type="synonym">Lychnis saponaria</name>
    <dbReference type="NCBI Taxonomy" id="3572"/>
    <lineage>
        <taxon>Eukaryota</taxon>
        <taxon>Viridiplantae</taxon>
        <taxon>Streptophyta</taxon>
        <taxon>Embryophyta</taxon>
        <taxon>Tracheophyta</taxon>
        <taxon>Spermatophyta</taxon>
        <taxon>Magnoliopsida</taxon>
        <taxon>eudicotyledons</taxon>
        <taxon>Gunneridae</taxon>
        <taxon>Pentapetalae</taxon>
        <taxon>Caryophyllales</taxon>
        <taxon>Caryophyllaceae</taxon>
        <taxon>Caryophylleae</taxon>
        <taxon>Saponaria</taxon>
    </lineage>
</organism>
<proteinExistence type="predicted"/>
<feature type="compositionally biased region" description="Polar residues" evidence="1">
    <location>
        <begin position="182"/>
        <end position="195"/>
    </location>
</feature>
<dbReference type="PANTHER" id="PTHR46929:SF3">
    <property type="entry name" value="MYB_SANT-LIKE DOMAIN-CONTAINING PROTEIN"/>
    <property type="match status" value="1"/>
</dbReference>
<feature type="non-terminal residue" evidence="3">
    <location>
        <position position="254"/>
    </location>
</feature>
<name>A0AAW1GVL9_SAPOF</name>
<accession>A0AAW1GVL9</accession>
<dbReference type="AlphaFoldDB" id="A0AAW1GVL9"/>
<dbReference type="Pfam" id="PF12776">
    <property type="entry name" value="Myb_DNA-bind_3"/>
    <property type="match status" value="1"/>
</dbReference>
<keyword evidence="4" id="KW-1185">Reference proteome</keyword>
<dbReference type="Proteomes" id="UP001443914">
    <property type="component" value="Unassembled WGS sequence"/>
</dbReference>
<feature type="region of interest" description="Disordered" evidence="1">
    <location>
        <begin position="156"/>
        <end position="202"/>
    </location>
</feature>
<evidence type="ECO:0000313" key="4">
    <source>
        <dbReference type="Proteomes" id="UP001443914"/>
    </source>
</evidence>
<dbReference type="InterPro" id="IPR024752">
    <property type="entry name" value="Myb/SANT-like_dom"/>
</dbReference>
<evidence type="ECO:0000259" key="2">
    <source>
        <dbReference type="Pfam" id="PF12776"/>
    </source>
</evidence>
<sequence length="254" mass="28540">TLSRISWSDTNSRKLLNIIVEEKNKGVSKYNWANIAKIFNAQTEFSATGKQVQNHYTDMKEKYKCWEELQSLTGISYDPKTGELDVAEKSLERYKAFLERNTKYGKKLTTQKLENLDQLSSLFSGKSAHGVGGCFSPSMGKGPSYLAKNTEDLTVGEGRGDIELNEEDDDRVYLSGDENKSPPRSASQNEPQPSSLKRKSEEIVDYDELKRRQTSFDSVIKLLSTSCGSSRGPSKSQMVSEELVRMEVAEKYGD</sequence>
<reference evidence="3" key="1">
    <citation type="submission" date="2024-03" db="EMBL/GenBank/DDBJ databases">
        <title>WGS assembly of Saponaria officinalis var. Norfolk2.</title>
        <authorList>
            <person name="Jenkins J."/>
            <person name="Shu S."/>
            <person name="Grimwood J."/>
            <person name="Barry K."/>
            <person name="Goodstein D."/>
            <person name="Schmutz J."/>
            <person name="Leebens-Mack J."/>
            <person name="Osbourn A."/>
        </authorList>
    </citation>
    <scope>NUCLEOTIDE SEQUENCE [LARGE SCALE GENOMIC DNA]</scope>
    <source>
        <strain evidence="3">JIC</strain>
    </source>
</reference>
<feature type="non-terminal residue" evidence="3">
    <location>
        <position position="1"/>
    </location>
</feature>
<dbReference type="PANTHER" id="PTHR46929">
    <property type="entry name" value="EXPRESSED PROTEIN"/>
    <property type="match status" value="1"/>
</dbReference>
<dbReference type="EMBL" id="JBDFQZ010000013">
    <property type="protein sequence ID" value="KAK9668836.1"/>
    <property type="molecule type" value="Genomic_DNA"/>
</dbReference>
<evidence type="ECO:0000256" key="1">
    <source>
        <dbReference type="SAM" id="MobiDB-lite"/>
    </source>
</evidence>
<feature type="domain" description="Myb/SANT-like" evidence="2">
    <location>
        <begin position="6"/>
        <end position="86"/>
    </location>
</feature>
<comment type="caution">
    <text evidence="3">The sequence shown here is derived from an EMBL/GenBank/DDBJ whole genome shotgun (WGS) entry which is preliminary data.</text>
</comment>
<gene>
    <name evidence="3" type="ORF">RND81_13G090000</name>
</gene>
<evidence type="ECO:0000313" key="3">
    <source>
        <dbReference type="EMBL" id="KAK9668836.1"/>
    </source>
</evidence>